<sequence length="171" mass="18633">MLSEHDHEPPPAPEIERRLQFHRLQMIGVPLLLVAPALALAGRLGDARERVEIVERGVGLAVEFPVRDHFEDWSRIEVTVANDTAAPLPGVRAEFARDLFDFLSRPAFHPGLEHIDDGAYVVGLGDIAPGETRSVVVDYLPNSYGRLAGAVRLRAGAVELAELPIGLVVLP</sequence>
<gene>
    <name evidence="1" type="ORF">POL58_41990</name>
</gene>
<organism evidence="1 2">
    <name type="scientific">Nannocystis radixulma</name>
    <dbReference type="NCBI Taxonomy" id="2995305"/>
    <lineage>
        <taxon>Bacteria</taxon>
        <taxon>Pseudomonadati</taxon>
        <taxon>Myxococcota</taxon>
        <taxon>Polyangia</taxon>
        <taxon>Nannocystales</taxon>
        <taxon>Nannocystaceae</taxon>
        <taxon>Nannocystis</taxon>
    </lineage>
</organism>
<keyword evidence="2" id="KW-1185">Reference proteome</keyword>
<evidence type="ECO:0000313" key="1">
    <source>
        <dbReference type="EMBL" id="MDC0674395.1"/>
    </source>
</evidence>
<accession>A0ABT5BLD5</accession>
<reference evidence="1 2" key="1">
    <citation type="submission" date="2022-11" db="EMBL/GenBank/DDBJ databases">
        <title>Minimal conservation of predation-associated metabolite biosynthetic gene clusters underscores biosynthetic potential of Myxococcota including descriptions for ten novel species: Archangium lansinium sp. nov., Myxococcus landrumus sp. nov., Nannocystis bai.</title>
        <authorList>
            <person name="Ahearne A."/>
            <person name="Stevens C."/>
            <person name="Dowd S."/>
        </authorList>
    </citation>
    <scope>NUCLEOTIDE SEQUENCE [LARGE SCALE GENOMIC DNA]</scope>
    <source>
        <strain evidence="1 2">NCELM</strain>
    </source>
</reference>
<name>A0ABT5BLD5_9BACT</name>
<dbReference type="Proteomes" id="UP001217838">
    <property type="component" value="Unassembled WGS sequence"/>
</dbReference>
<proteinExistence type="predicted"/>
<evidence type="ECO:0008006" key="3">
    <source>
        <dbReference type="Google" id="ProtNLM"/>
    </source>
</evidence>
<dbReference type="RefSeq" id="WP_272008596.1">
    <property type="nucleotide sequence ID" value="NZ_JAQNDN010000024.1"/>
</dbReference>
<dbReference type="EMBL" id="JAQNDN010000024">
    <property type="protein sequence ID" value="MDC0674395.1"/>
    <property type="molecule type" value="Genomic_DNA"/>
</dbReference>
<evidence type="ECO:0000313" key="2">
    <source>
        <dbReference type="Proteomes" id="UP001217838"/>
    </source>
</evidence>
<protein>
    <recommendedName>
        <fullName evidence="3">DUF4352 domain-containing protein</fullName>
    </recommendedName>
</protein>
<comment type="caution">
    <text evidence="1">The sequence shown here is derived from an EMBL/GenBank/DDBJ whole genome shotgun (WGS) entry which is preliminary data.</text>
</comment>